<name>A0ABD7DWG0_9GAMM</name>
<keyword evidence="1" id="KW-1133">Transmembrane helix</keyword>
<dbReference type="RefSeq" id="WP_206417855.1">
    <property type="nucleotide sequence ID" value="NZ_CP070505.1"/>
</dbReference>
<keyword evidence="1" id="KW-0812">Transmembrane</keyword>
<protein>
    <submittedName>
        <fullName evidence="2">Uncharacterized protein</fullName>
    </submittedName>
</protein>
<proteinExistence type="predicted"/>
<evidence type="ECO:0000313" key="2">
    <source>
        <dbReference type="EMBL" id="QSL92477.1"/>
    </source>
</evidence>
<feature type="transmembrane region" description="Helical" evidence="1">
    <location>
        <begin position="105"/>
        <end position="127"/>
    </location>
</feature>
<sequence length="184" mass="19938">MPSPFEPSAAISHKPATTSLAASALLLLLAAITVYLLWGDVNYLLATQKGTLTKAGSVSFLHHLYLSVIPFEIACFRLATSALILAFIIFSLRNHQVFSTHTLPVYLYGIAQLTFYILAMTAILGILNQVSGNKLFDAIYWSGPTATSLAKSILVILAMHLIPPAAFLITCYAARARIIKQAKT</sequence>
<gene>
    <name evidence="2" type="ORF">JWV26_22485</name>
</gene>
<dbReference type="AlphaFoldDB" id="A0ABD7DWG0"/>
<keyword evidence="1" id="KW-0472">Membrane</keyword>
<feature type="transmembrane region" description="Helical" evidence="1">
    <location>
        <begin position="64"/>
        <end position="93"/>
    </location>
</feature>
<feature type="transmembrane region" description="Helical" evidence="1">
    <location>
        <begin position="20"/>
        <end position="38"/>
    </location>
</feature>
<accession>A0ABD7DWG0</accession>
<dbReference type="KEGG" id="pty:JWV26_22485"/>
<evidence type="ECO:0000313" key="3">
    <source>
        <dbReference type="Proteomes" id="UP000663658"/>
    </source>
</evidence>
<dbReference type="Proteomes" id="UP000663658">
    <property type="component" value="Chromosome"/>
</dbReference>
<dbReference type="EMBL" id="CP070505">
    <property type="protein sequence ID" value="QSL92477.1"/>
    <property type="molecule type" value="Genomic_DNA"/>
</dbReference>
<reference evidence="2 3" key="1">
    <citation type="submission" date="2021-02" db="EMBL/GenBank/DDBJ databases">
        <title>Whole genome sequencing of Pseudomonas alcaliphila strain SM2.</title>
        <authorList>
            <person name="Alshamsi M.S."/>
            <person name="Sudalaimuthuasari N."/>
            <person name="Kundu B."/>
            <person name="AlMaskari R.S."/>
            <person name="Elmahi Y."/>
            <person name="Mundra S."/>
            <person name="Chandran S."/>
            <person name="Malik S."/>
            <person name="Hazzouri K.M."/>
            <person name="Amiri K.M.A."/>
        </authorList>
    </citation>
    <scope>NUCLEOTIDE SEQUENCE [LARGE SCALE GENOMIC DNA]</scope>
    <source>
        <strain evidence="2 3">SM2</strain>
    </source>
</reference>
<evidence type="ECO:0000256" key="1">
    <source>
        <dbReference type="SAM" id="Phobius"/>
    </source>
</evidence>
<organism evidence="2 3">
    <name type="scientific">Ectopseudomonas toyotomiensis</name>
    <dbReference type="NCBI Taxonomy" id="554344"/>
    <lineage>
        <taxon>Bacteria</taxon>
        <taxon>Pseudomonadati</taxon>
        <taxon>Pseudomonadota</taxon>
        <taxon>Gammaproteobacteria</taxon>
        <taxon>Pseudomonadales</taxon>
        <taxon>Pseudomonadaceae</taxon>
        <taxon>Ectopseudomonas</taxon>
    </lineage>
</organism>
<feature type="transmembrane region" description="Helical" evidence="1">
    <location>
        <begin position="153"/>
        <end position="174"/>
    </location>
</feature>